<evidence type="ECO:0000259" key="1">
    <source>
        <dbReference type="Pfam" id="PF19081"/>
    </source>
</evidence>
<gene>
    <name evidence="2" type="ORF">HYN48_05625</name>
</gene>
<keyword evidence="3" id="KW-1185">Reference proteome</keyword>
<reference evidence="2 3" key="1">
    <citation type="submission" date="2018-04" db="EMBL/GenBank/DDBJ databases">
        <title>Genome sequencing of Flavobacterium sp. HYN0048.</title>
        <authorList>
            <person name="Yi H."/>
            <person name="Baek C."/>
        </authorList>
    </citation>
    <scope>NUCLEOTIDE SEQUENCE [LARGE SCALE GENOMIC DNA]</scope>
    <source>
        <strain evidence="2 3">HYN0048</strain>
    </source>
</reference>
<dbReference type="KEGG" id="fmg:HYN48_05625"/>
<sequence length="1178" mass="124422">MSFKSNNLRILLPVVLFFFLFTGKMQSQCAGTDAAIEICDYDNPIYQNIDLFALLGPDAVPGGFWIDPLQSGALNVLTGELNLWNFHFTGTFNFIYVRNNIPGCSDNNATVTITVGGYTGVPSPDGTACSSNDRVNLFEYFIGMDPYPQHNGLWTSPNVTVFEDKYFSAAATGPGTFTFTYTAEAIGSCPERSSTIYVTVYAAPNAGSAPDFVVCEADDLTQYNNLDLTTVLQGEDGNGLWSESGTSELSDPFDPIIDLEHLYQTHGSGIYTFSYTVFPQHPVCDKSTADIRIVIEDRIDLTGATLLFDEFCGEAGGGPFHATLTQGPDPIANGDQYEIDYQVEGPGISETRTQLIEFIAGVSHFDIIPAGIGQIGNYVITITDIRDLASHQSCDNIADLPGILNIYPLPLIDDAQINIPTVCKGSDGIVQLSGMDIADGPYDITYNIFASNKALNQHATIHVVGGAAQINIPAAVIPNTGSSTFYITHIVSIKTGCEADVNRFQTFVIYDLPFVDNITLSANSGCLTLGTNVLVTDLGPMTSVKVTYDLSGANVAVAQEATFTAVLGNGTFTIPPGLLPNSGMTTVTVTIVQDLVTGCSSPTNISDEFLMNILPDVTTLTASVTDVCQGAPVSATISGLGTQTSLVLRYTLSGANTAPVQTVQLADNGTTIFTIPSVLLQNPGLTTLQIVNVTNTITGCVATVNTPVGFNVNPIPPAGTFFGTIQNVCIGQPVFALLSGFGNITDMNITYTLSGANTAAPQTTGITIASGSAVLSIPAALLPNSGTTTFTITHVDYPATGCGTIANLVRTFTINPLPDVSALSLQAADVCLGSAVTATISGVPGSNPLSVSYELSGANVTAMQTVTVNPATGNATFVIPSGLLPNAGLTTMTILKISNPQTSCESATAITGNFNINGIPAAPAANNMNFCAEQNATVSDLLPSGDQYAWYASAEATQPLNPDTVLTSGNYFISESSNAGCFSSRTPITVTITEEPPLELSPDGALFCGADNPTLSDLTANVSAEGTVLWYDAPQDGSLLANDTLLREGATYYGVQVSPVLGCTSQQILTVVVSLTNCDGNPSQYDFFIPDGFSPNGDSVNDTFRIPDIEFLYPDYSFEIYNRYGSILFKGNINKPEWDGTDTESGTEKIAPNGVYFYIVNFNKPGVSAKQGRLYLNR</sequence>
<dbReference type="RefSeq" id="WP_108370187.1">
    <property type="nucleotide sequence ID" value="NZ_CP028811.1"/>
</dbReference>
<dbReference type="NCBIfam" id="TIGR04131">
    <property type="entry name" value="Bac_Flav_CTERM"/>
    <property type="match status" value="1"/>
</dbReference>
<proteinExistence type="predicted"/>
<organism evidence="2 3">
    <name type="scientific">Flavobacterium magnum</name>
    <dbReference type="NCBI Taxonomy" id="2162713"/>
    <lineage>
        <taxon>Bacteria</taxon>
        <taxon>Pseudomonadati</taxon>
        <taxon>Bacteroidota</taxon>
        <taxon>Flavobacteriia</taxon>
        <taxon>Flavobacteriales</taxon>
        <taxon>Flavobacteriaceae</taxon>
        <taxon>Flavobacterium</taxon>
    </lineage>
</organism>
<dbReference type="Pfam" id="PF19081">
    <property type="entry name" value="Ig_7"/>
    <property type="match status" value="1"/>
</dbReference>
<dbReference type="InterPro" id="IPR044023">
    <property type="entry name" value="Ig_7"/>
</dbReference>
<dbReference type="OrthoDB" id="1236981at2"/>
<dbReference type="AlphaFoldDB" id="A0A2S0RCX8"/>
<evidence type="ECO:0000313" key="2">
    <source>
        <dbReference type="EMBL" id="AWA29603.1"/>
    </source>
</evidence>
<dbReference type="InterPro" id="IPR026341">
    <property type="entry name" value="T9SS_type_B"/>
</dbReference>
<name>A0A2S0RCX8_9FLAO</name>
<dbReference type="EMBL" id="CP028811">
    <property type="protein sequence ID" value="AWA29603.1"/>
    <property type="molecule type" value="Genomic_DNA"/>
</dbReference>
<evidence type="ECO:0000313" key="3">
    <source>
        <dbReference type="Proteomes" id="UP000244193"/>
    </source>
</evidence>
<protein>
    <recommendedName>
        <fullName evidence="1">Ig-like domain-containing protein</fullName>
    </recommendedName>
</protein>
<accession>A0A2S0RCX8</accession>
<feature type="domain" description="Ig-like" evidence="1">
    <location>
        <begin position="920"/>
        <end position="993"/>
    </location>
</feature>
<dbReference type="Proteomes" id="UP000244193">
    <property type="component" value="Chromosome"/>
</dbReference>
<dbReference type="Pfam" id="PF13585">
    <property type="entry name" value="CHU_C"/>
    <property type="match status" value="1"/>
</dbReference>